<dbReference type="AlphaFoldDB" id="A0A9N9MI51"/>
<gene>
    <name evidence="2" type="ORF">CEUTPL_LOCUS2976</name>
</gene>
<organism evidence="2 3">
    <name type="scientific">Ceutorhynchus assimilis</name>
    <name type="common">cabbage seed weevil</name>
    <dbReference type="NCBI Taxonomy" id="467358"/>
    <lineage>
        <taxon>Eukaryota</taxon>
        <taxon>Metazoa</taxon>
        <taxon>Ecdysozoa</taxon>
        <taxon>Arthropoda</taxon>
        <taxon>Hexapoda</taxon>
        <taxon>Insecta</taxon>
        <taxon>Pterygota</taxon>
        <taxon>Neoptera</taxon>
        <taxon>Endopterygota</taxon>
        <taxon>Coleoptera</taxon>
        <taxon>Polyphaga</taxon>
        <taxon>Cucujiformia</taxon>
        <taxon>Curculionidae</taxon>
        <taxon>Ceutorhynchinae</taxon>
        <taxon>Ceutorhynchus</taxon>
    </lineage>
</organism>
<proteinExistence type="predicted"/>
<dbReference type="EMBL" id="OU892287">
    <property type="protein sequence ID" value="CAG9762293.1"/>
    <property type="molecule type" value="Genomic_DNA"/>
</dbReference>
<protein>
    <submittedName>
        <fullName evidence="2">Uncharacterized protein</fullName>
    </submittedName>
</protein>
<keyword evidence="3" id="KW-1185">Reference proteome</keyword>
<evidence type="ECO:0000313" key="2">
    <source>
        <dbReference type="EMBL" id="CAG9762293.1"/>
    </source>
</evidence>
<dbReference type="Pfam" id="PF00435">
    <property type="entry name" value="Spectrin"/>
    <property type="match status" value="1"/>
</dbReference>
<feature type="region of interest" description="Disordered" evidence="1">
    <location>
        <begin position="96"/>
        <end position="117"/>
    </location>
</feature>
<evidence type="ECO:0000313" key="3">
    <source>
        <dbReference type="Proteomes" id="UP001152799"/>
    </source>
</evidence>
<dbReference type="SUPFAM" id="SSF46966">
    <property type="entry name" value="Spectrin repeat"/>
    <property type="match status" value="1"/>
</dbReference>
<dbReference type="InterPro" id="IPR002017">
    <property type="entry name" value="Spectrin_repeat"/>
</dbReference>
<evidence type="ECO:0000256" key="1">
    <source>
        <dbReference type="SAM" id="MobiDB-lite"/>
    </source>
</evidence>
<sequence>MLGKFHLKSRKRRTKEKHERLFDDNRKVLIHQTCDDIENESLQFRKDVEEEILWIAEKIPLANFTEYGNNLFQVKMLQKKNQSLQTEVDHQEMRNNVDEQTRIVDDVRKPSLDETQR</sequence>
<dbReference type="OrthoDB" id="5865767at2759"/>
<accession>A0A9N9MI51</accession>
<dbReference type="Gene3D" id="1.20.58.60">
    <property type="match status" value="1"/>
</dbReference>
<dbReference type="Proteomes" id="UP001152799">
    <property type="component" value="Chromosome 11"/>
</dbReference>
<reference evidence="2" key="1">
    <citation type="submission" date="2022-01" db="EMBL/GenBank/DDBJ databases">
        <authorList>
            <person name="King R."/>
        </authorList>
    </citation>
    <scope>NUCLEOTIDE SEQUENCE</scope>
</reference>
<name>A0A9N9MI51_9CUCU</name>